<dbReference type="SUPFAM" id="SSF64593">
    <property type="entry name" value="Intermediate filament protein, coiled coil region"/>
    <property type="match status" value="2"/>
</dbReference>
<feature type="domain" description="IF rod" evidence="7">
    <location>
        <begin position="156"/>
        <end position="472"/>
    </location>
</feature>
<protein>
    <submittedName>
        <fullName evidence="8">K1C12 protein</fullName>
    </submittedName>
</protein>
<evidence type="ECO:0000256" key="4">
    <source>
        <dbReference type="RuleBase" id="RU000685"/>
    </source>
</evidence>
<dbReference type="EMBL" id="VZRZ01007542">
    <property type="protein sequence ID" value="NWW81364.1"/>
    <property type="molecule type" value="Genomic_DNA"/>
</dbReference>
<evidence type="ECO:0000259" key="7">
    <source>
        <dbReference type="PROSITE" id="PS51842"/>
    </source>
</evidence>
<dbReference type="AlphaFoldDB" id="A0A7K6R6S5"/>
<accession>A0A7K6R6S5</accession>
<dbReference type="Gene3D" id="1.20.5.170">
    <property type="match status" value="1"/>
</dbReference>
<feature type="compositionally biased region" description="Polar residues" evidence="6">
    <location>
        <begin position="477"/>
        <end position="497"/>
    </location>
</feature>
<evidence type="ECO:0000256" key="2">
    <source>
        <dbReference type="ARBA" id="ARBA00022754"/>
    </source>
</evidence>
<comment type="caution">
    <text evidence="8">The sequence shown here is derived from an EMBL/GenBank/DDBJ whole genome shotgun (WGS) entry which is preliminary data.</text>
</comment>
<name>A0A7K6R6S5_9PASS</name>
<keyword evidence="3 5" id="KW-0175">Coiled coil</keyword>
<feature type="coiled-coil region" evidence="5">
    <location>
        <begin position="160"/>
        <end position="194"/>
    </location>
</feature>
<feature type="coiled-coil region" evidence="5">
    <location>
        <begin position="370"/>
        <end position="464"/>
    </location>
</feature>
<dbReference type="SMART" id="SM01391">
    <property type="entry name" value="Filament"/>
    <property type="match status" value="1"/>
</dbReference>
<comment type="similarity">
    <text evidence="4">Belongs to the intermediate filament family.</text>
</comment>
<dbReference type="Gene3D" id="1.20.5.1160">
    <property type="entry name" value="Vasodilator-stimulated phosphoprotein"/>
    <property type="match status" value="1"/>
</dbReference>
<dbReference type="InterPro" id="IPR039008">
    <property type="entry name" value="IF_rod_dom"/>
</dbReference>
<keyword evidence="2 4" id="KW-0403">Intermediate filament</keyword>
<feature type="non-terminal residue" evidence="8">
    <location>
        <position position="522"/>
    </location>
</feature>
<proteinExistence type="inferred from homology"/>
<dbReference type="FunFam" id="1.20.5.170:FF:000002">
    <property type="entry name" value="Type I keratin KA11"/>
    <property type="match status" value="1"/>
</dbReference>
<evidence type="ECO:0000313" key="8">
    <source>
        <dbReference type="EMBL" id="NWW81364.1"/>
    </source>
</evidence>
<evidence type="ECO:0000256" key="3">
    <source>
        <dbReference type="ARBA" id="ARBA00023054"/>
    </source>
</evidence>
<dbReference type="PROSITE" id="PS00226">
    <property type="entry name" value="IF_ROD_1"/>
    <property type="match status" value="1"/>
</dbReference>
<gene>
    <name evidence="8" type="primary">Krt12</name>
    <name evidence="8" type="ORF">CLIRUF_R05954</name>
</gene>
<evidence type="ECO:0000256" key="1">
    <source>
        <dbReference type="ARBA" id="ARBA00022744"/>
    </source>
</evidence>
<evidence type="ECO:0000256" key="5">
    <source>
        <dbReference type="SAM" id="Coils"/>
    </source>
</evidence>
<dbReference type="GO" id="GO:0045109">
    <property type="term" value="P:intermediate filament organization"/>
    <property type="evidence" value="ECO:0007669"/>
    <property type="project" value="TreeGrafter"/>
</dbReference>
<feature type="coiled-coil region" evidence="5">
    <location>
        <begin position="257"/>
        <end position="305"/>
    </location>
</feature>
<dbReference type="PANTHER" id="PTHR23239">
    <property type="entry name" value="INTERMEDIATE FILAMENT"/>
    <property type="match status" value="1"/>
</dbReference>
<dbReference type="OrthoDB" id="2441647at2759"/>
<dbReference type="FunFam" id="1.20.5.1160:FF:000002">
    <property type="entry name" value="Type I keratin 10"/>
    <property type="match status" value="1"/>
</dbReference>
<evidence type="ECO:0000256" key="6">
    <source>
        <dbReference type="SAM" id="MobiDB-lite"/>
    </source>
</evidence>
<feature type="region of interest" description="Disordered" evidence="6">
    <location>
        <begin position="477"/>
        <end position="500"/>
    </location>
</feature>
<keyword evidence="1" id="KW-0416">Keratin</keyword>
<organism evidence="8 9">
    <name type="scientific">Climacteris rufus</name>
    <name type="common">rufous treecreeper</name>
    <dbReference type="NCBI Taxonomy" id="47695"/>
    <lineage>
        <taxon>Eukaryota</taxon>
        <taxon>Metazoa</taxon>
        <taxon>Chordata</taxon>
        <taxon>Craniata</taxon>
        <taxon>Vertebrata</taxon>
        <taxon>Euteleostomi</taxon>
        <taxon>Archelosauria</taxon>
        <taxon>Archosauria</taxon>
        <taxon>Dinosauria</taxon>
        <taxon>Saurischia</taxon>
        <taxon>Theropoda</taxon>
        <taxon>Coelurosauria</taxon>
        <taxon>Aves</taxon>
        <taxon>Neognathae</taxon>
        <taxon>Neoaves</taxon>
        <taxon>Telluraves</taxon>
        <taxon>Australaves</taxon>
        <taxon>Passeriformes</taxon>
        <taxon>Climacteridae</taxon>
        <taxon>Climacteris</taxon>
    </lineage>
</organism>
<sequence length="522" mass="54734">MALSVRTSGGSRPFSSRSGFGAGSLRMSGSSGGGGFGGSGLGFGGGSGGGFGAASLLGSGAGIGGGFGSSSGFGSSPSSGFGGSFGGGLGGSFGGGLGGSFGGGLAGSYGSGLGSAFGGGLGSGFGSSSGAGFGSGFGGGFGPAGAGDGGLLSGSKKETMQNLNDRLAAYLDKVRSLEDANTELERKIREWYEKSGPGTGTPGSGNDYSKFYPFIEDLRNKIINATIDNARIILQVDNARLAADDFRLKYENEVALRQSVEADINGLRRVLDELTLTRADLELQIESLNEELAYLKKNHEEELQGIQSSEFGQVSVEMDAAPGTDLTKLLNDMRGQYETIAEQNRKEAEAWFNEKSGELKREISTNTEQLQSGKSEITDLKRTLQSLEIELQSQLAMKKSLEDTLAETEGGYCAQLSQIQMQIGNLESQLFQVRADMERQNAEYQQLLDIKTRLEMEIETYRRLLDGEGAGQAVTFESSSLTGSKSQTQSLDSSQDPTKTRKIKTIVEEVVDGKVVASHVKE</sequence>
<evidence type="ECO:0000313" key="9">
    <source>
        <dbReference type="Proteomes" id="UP000580879"/>
    </source>
</evidence>
<feature type="non-terminal residue" evidence="8">
    <location>
        <position position="1"/>
    </location>
</feature>
<keyword evidence="9" id="KW-1185">Reference proteome</keyword>
<dbReference type="PROSITE" id="PS51842">
    <property type="entry name" value="IF_ROD_2"/>
    <property type="match status" value="1"/>
</dbReference>
<dbReference type="Proteomes" id="UP000580879">
    <property type="component" value="Unassembled WGS sequence"/>
</dbReference>
<reference evidence="8 9" key="1">
    <citation type="submission" date="2019-09" db="EMBL/GenBank/DDBJ databases">
        <title>Bird 10,000 Genomes (B10K) Project - Family phase.</title>
        <authorList>
            <person name="Zhang G."/>
        </authorList>
    </citation>
    <scope>NUCLEOTIDE SEQUENCE [LARGE SCALE GENOMIC DNA]</scope>
    <source>
        <strain evidence="8">B10K-DU-029-53</strain>
    </source>
</reference>
<dbReference type="FunFam" id="1.20.5.500:FF:000001">
    <property type="entry name" value="Type II keratin 23"/>
    <property type="match status" value="1"/>
</dbReference>
<dbReference type="InterPro" id="IPR018039">
    <property type="entry name" value="IF_conserved"/>
</dbReference>
<dbReference type="GO" id="GO:0030855">
    <property type="term" value="P:epithelial cell differentiation"/>
    <property type="evidence" value="ECO:0007669"/>
    <property type="project" value="TreeGrafter"/>
</dbReference>
<dbReference type="PRINTS" id="PR01248">
    <property type="entry name" value="TYPE1KERATIN"/>
</dbReference>
<dbReference type="PANTHER" id="PTHR23239:SF369">
    <property type="entry name" value="KERATIN, TYPE I CYTOSKELETAL 12"/>
    <property type="match status" value="1"/>
</dbReference>
<dbReference type="InterPro" id="IPR002957">
    <property type="entry name" value="Keratin_I"/>
</dbReference>
<dbReference type="GO" id="GO:0005882">
    <property type="term" value="C:intermediate filament"/>
    <property type="evidence" value="ECO:0007669"/>
    <property type="project" value="UniProtKB-KW"/>
</dbReference>
<dbReference type="Pfam" id="PF00038">
    <property type="entry name" value="Filament"/>
    <property type="match status" value="1"/>
</dbReference>
<dbReference type="Gene3D" id="1.20.5.500">
    <property type="entry name" value="Single helix bin"/>
    <property type="match status" value="1"/>
</dbReference>
<dbReference type="GO" id="GO:0005198">
    <property type="term" value="F:structural molecule activity"/>
    <property type="evidence" value="ECO:0007669"/>
    <property type="project" value="InterPro"/>
</dbReference>